<reference evidence="3 4" key="1">
    <citation type="submission" date="2023-05" db="EMBL/GenBank/DDBJ databases">
        <title>Draft genome sequence of Streptomyces sp. B-S-A12 isolated from a cave soil in Thailand.</title>
        <authorList>
            <person name="Chamroensaksri N."/>
            <person name="Muangham S."/>
        </authorList>
    </citation>
    <scope>NUCLEOTIDE SEQUENCE [LARGE SCALE GENOMIC DNA]</scope>
    <source>
        <strain evidence="3 4">B-S-A12</strain>
    </source>
</reference>
<feature type="region of interest" description="Disordered" evidence="1">
    <location>
        <begin position="131"/>
        <end position="157"/>
    </location>
</feature>
<keyword evidence="4" id="KW-1185">Reference proteome</keyword>
<evidence type="ECO:0000313" key="3">
    <source>
        <dbReference type="EMBL" id="MDI3423338.1"/>
    </source>
</evidence>
<proteinExistence type="predicted"/>
<dbReference type="Proteomes" id="UP001237105">
    <property type="component" value="Unassembled WGS sequence"/>
</dbReference>
<organism evidence="3 4">
    <name type="scientific">Streptomyces luteolus</name>
    <dbReference type="NCBI Taxonomy" id="3043615"/>
    <lineage>
        <taxon>Bacteria</taxon>
        <taxon>Bacillati</taxon>
        <taxon>Actinomycetota</taxon>
        <taxon>Actinomycetes</taxon>
        <taxon>Kitasatosporales</taxon>
        <taxon>Streptomycetaceae</taxon>
        <taxon>Streptomyces</taxon>
    </lineage>
</organism>
<gene>
    <name evidence="3" type="ORF">QIT00_33165</name>
</gene>
<dbReference type="EMBL" id="JASCIS010000052">
    <property type="protein sequence ID" value="MDI3423338.1"/>
    <property type="molecule type" value="Genomic_DNA"/>
</dbReference>
<evidence type="ECO:0000313" key="4">
    <source>
        <dbReference type="Proteomes" id="UP001237105"/>
    </source>
</evidence>
<name>A0ABT6T7M4_9ACTN</name>
<dbReference type="RefSeq" id="WP_282539177.1">
    <property type="nucleotide sequence ID" value="NZ_JASCIS010000052.1"/>
</dbReference>
<comment type="caution">
    <text evidence="3">The sequence shown here is derived from an EMBL/GenBank/DDBJ whole genome shotgun (WGS) entry which is preliminary data.</text>
</comment>
<keyword evidence="2" id="KW-0812">Transmembrane</keyword>
<evidence type="ECO:0000256" key="2">
    <source>
        <dbReference type="SAM" id="Phobius"/>
    </source>
</evidence>
<evidence type="ECO:0000256" key="1">
    <source>
        <dbReference type="SAM" id="MobiDB-lite"/>
    </source>
</evidence>
<accession>A0ABT6T7M4</accession>
<feature type="transmembrane region" description="Helical" evidence="2">
    <location>
        <begin position="25"/>
        <end position="44"/>
    </location>
</feature>
<feature type="region of interest" description="Disordered" evidence="1">
    <location>
        <begin position="62"/>
        <end position="90"/>
    </location>
</feature>
<protein>
    <submittedName>
        <fullName evidence="3">Uncharacterized protein</fullName>
    </submittedName>
</protein>
<keyword evidence="2" id="KW-0472">Membrane</keyword>
<sequence>MAAVPVPWVSAGGNVAGMVSHQRRAVVLAAMVPALLVPISAVAARAEDRRARRAATCRTAAAPVRAARTSPDVRAASSYGPPDPRPIPVPEDESVLWCALEGGGHRQAAAGPSRVLLVETVLRRAQELGRRLTRAETRAGQRAVRTRTAGSGSERRQ</sequence>
<keyword evidence="2" id="KW-1133">Transmembrane helix</keyword>